<evidence type="ECO:0000313" key="16">
    <source>
        <dbReference type="Proteomes" id="UP000070598"/>
    </source>
</evidence>
<keyword evidence="6 8" id="KW-0139">CF(1)</keyword>
<evidence type="ECO:0000313" key="17">
    <source>
        <dbReference type="Proteomes" id="UP000070659"/>
    </source>
</evidence>
<dbReference type="HAMAP" id="MF_00530">
    <property type="entry name" value="ATP_synth_epsil_bac"/>
    <property type="match status" value="1"/>
</dbReference>
<reference evidence="12" key="3">
    <citation type="submission" date="2015-04" db="EMBL/GenBank/DDBJ databases">
        <title>Physiological reanalysis, assessment of diazotrophy, and genome sequences of multiple isolates of Streptomyces thermoautotrophicus.</title>
        <authorList>
            <person name="MacKellar D.C."/>
            <person name="Lieber L."/>
            <person name="Norman J."/>
            <person name="Bolger A."/>
            <person name="Tobin C."/>
            <person name="Murray J.W."/>
            <person name="Woodward J."/>
            <person name="Friesen M."/>
            <person name="Prell J."/>
        </authorList>
    </citation>
    <scope>NUCLEOTIDE SEQUENCE [LARGE SCALE GENOMIC DNA]</scope>
    <source>
        <strain evidence="12">H1</strain>
    </source>
</reference>
<dbReference type="AlphaFoldDB" id="A0A132MP06"/>
<organism evidence="12 15">
    <name type="scientific">Carbonactinospora thermoautotrophica</name>
    <dbReference type="NCBI Taxonomy" id="1469144"/>
    <lineage>
        <taxon>Bacteria</taxon>
        <taxon>Bacillati</taxon>
        <taxon>Actinomycetota</taxon>
        <taxon>Actinomycetes</taxon>
        <taxon>Kitasatosporales</taxon>
        <taxon>Carbonactinosporaceae</taxon>
        <taxon>Carbonactinospora</taxon>
    </lineage>
</organism>
<name>A0A132MP06_9ACTN</name>
<keyword evidence="12" id="KW-0378">Hydrolase</keyword>
<dbReference type="InterPro" id="IPR036771">
    <property type="entry name" value="ATPsynth_dsu/esu_N"/>
</dbReference>
<dbReference type="GO" id="GO:0005524">
    <property type="term" value="F:ATP binding"/>
    <property type="evidence" value="ECO:0007669"/>
    <property type="project" value="UniProtKB-UniRule"/>
</dbReference>
<dbReference type="EMBL" id="JYIJ01000016">
    <property type="protein sequence ID" value="KWX04074.1"/>
    <property type="molecule type" value="Genomic_DNA"/>
</dbReference>
<reference evidence="16" key="1">
    <citation type="submission" date="2015-02" db="EMBL/GenBank/DDBJ databases">
        <title>Physiological reanalysis, assessment of diazotrophy, and genome sequences of multiple isolates of Streptomyces thermoautotrophicus.</title>
        <authorList>
            <person name="MacKellar D.C."/>
            <person name="Lieber L."/>
            <person name="Norman J."/>
            <person name="Bolger A."/>
            <person name="Tobin C."/>
            <person name="Murray J.W."/>
            <person name="Friesen M."/>
            <person name="Prell J."/>
        </authorList>
    </citation>
    <scope>NUCLEOTIDE SEQUENCE [LARGE SCALE GENOMIC DNA]</scope>
    <source>
        <strain evidence="16">UBT1</strain>
    </source>
</reference>
<evidence type="ECO:0000256" key="4">
    <source>
        <dbReference type="ARBA" id="ARBA00023065"/>
    </source>
</evidence>
<keyword evidence="8" id="KW-1003">Cell membrane</keyword>
<dbReference type="PATRIC" id="fig|1469144.10.peg.1287"/>
<comment type="subcellular location">
    <subcellularLocation>
        <location evidence="1 8">Cell membrane</location>
        <topology evidence="1 8">Peripheral membrane protein</topology>
    </subcellularLocation>
</comment>
<feature type="compositionally biased region" description="Basic and acidic residues" evidence="10">
    <location>
        <begin position="109"/>
        <end position="119"/>
    </location>
</feature>
<comment type="similarity">
    <text evidence="2 8 9">Belongs to the ATPase epsilon chain family.</text>
</comment>
<dbReference type="EMBL" id="LAXD01000001">
    <property type="protein sequence ID" value="KWW99523.1"/>
    <property type="molecule type" value="Genomic_DNA"/>
</dbReference>
<protein>
    <recommendedName>
        <fullName evidence="8">ATP synthase epsilon chain</fullName>
    </recommendedName>
    <alternativeName>
        <fullName evidence="8">ATP synthase F1 sector epsilon subunit</fullName>
    </alternativeName>
    <alternativeName>
        <fullName evidence="8">F-ATPase epsilon subunit</fullName>
    </alternativeName>
</protein>
<sequence>MAQLHVELVAPDRKVWSGEASIVIAKTVEGEIGIMSGHTPVLAVLQSGPVTIRSAAGEDVVAAVHGGFLSVADDVVTILAELCELPEEIDVAEAEAELQRATSGAEYDSEAKRRAETRLRTVGRTQ</sequence>
<evidence type="ECO:0000256" key="1">
    <source>
        <dbReference type="ARBA" id="ARBA00004202"/>
    </source>
</evidence>
<dbReference type="SUPFAM" id="SSF51344">
    <property type="entry name" value="Epsilon subunit of F1F0-ATP synthase N-terminal domain"/>
    <property type="match status" value="1"/>
</dbReference>
<dbReference type="Proteomes" id="UP000070598">
    <property type="component" value="Unassembled WGS sequence"/>
</dbReference>
<dbReference type="RefSeq" id="WP_066885073.1">
    <property type="nucleotide sequence ID" value="NZ_CP171739.1"/>
</dbReference>
<dbReference type="CDD" id="cd12152">
    <property type="entry name" value="F1-ATPase_delta"/>
    <property type="match status" value="1"/>
</dbReference>
<dbReference type="EMBL" id="JYIK01001086">
    <property type="protein sequence ID" value="KWX06827.1"/>
    <property type="molecule type" value="Genomic_DNA"/>
</dbReference>
<dbReference type="NCBIfam" id="TIGR01216">
    <property type="entry name" value="ATP_synt_epsi"/>
    <property type="match status" value="1"/>
</dbReference>
<comment type="function">
    <text evidence="8">Produces ATP from ADP in the presence of a proton gradient across the membrane.</text>
</comment>
<dbReference type="InterPro" id="IPR020546">
    <property type="entry name" value="ATP_synth_F1_dsu/esu_N"/>
</dbReference>
<dbReference type="Gene3D" id="2.60.15.10">
    <property type="entry name" value="F0F1 ATP synthase delta/epsilon subunit, N-terminal"/>
    <property type="match status" value="1"/>
</dbReference>
<dbReference type="OrthoDB" id="9791445at2"/>
<dbReference type="GO" id="GO:0046933">
    <property type="term" value="F:proton-transporting ATP synthase activity, rotational mechanism"/>
    <property type="evidence" value="ECO:0007669"/>
    <property type="project" value="UniProtKB-UniRule"/>
</dbReference>
<reference evidence="15" key="4">
    <citation type="submission" date="2015-04" db="EMBL/GenBank/DDBJ databases">
        <title>Physiological reanalysis, assessment of diazotrophy, and genome sequences of multiple isolates of Streptomyces thermoautotrophicus.</title>
        <authorList>
            <person name="MacKellar D.C."/>
            <person name="Lieber L."/>
            <person name="Norman J."/>
            <person name="Bolger A."/>
            <person name="Tobin C."/>
            <person name="Murray J.W."/>
            <person name="Chang R."/>
            <person name="Ford T."/>
            <person name="Nguyen P.Q."/>
            <person name="Woodward J."/>
            <person name="Permingeat H."/>
            <person name="Joshi N.S."/>
            <person name="Silver P.A."/>
            <person name="Usadel B."/>
            <person name="Rutherford A.W."/>
            <person name="Friesen M."/>
            <person name="Prell J."/>
        </authorList>
    </citation>
    <scope>NUCLEOTIDE SEQUENCE [LARGE SCALE GENOMIC DNA]</scope>
    <source>
        <strain evidence="15">H1</strain>
    </source>
</reference>
<dbReference type="NCBIfam" id="NF009977">
    <property type="entry name" value="PRK13442.1"/>
    <property type="match status" value="1"/>
</dbReference>
<keyword evidence="4 8" id="KW-0406">Ion transport</keyword>
<evidence type="ECO:0000313" key="12">
    <source>
        <dbReference type="EMBL" id="KWW99523.1"/>
    </source>
</evidence>
<keyword evidence="5 8" id="KW-0472">Membrane</keyword>
<dbReference type="GO" id="GO:0045259">
    <property type="term" value="C:proton-transporting ATP synthase complex"/>
    <property type="evidence" value="ECO:0007669"/>
    <property type="project" value="UniProtKB-KW"/>
</dbReference>
<evidence type="ECO:0000313" key="13">
    <source>
        <dbReference type="EMBL" id="KWX04074.1"/>
    </source>
</evidence>
<feature type="region of interest" description="Disordered" evidence="10">
    <location>
        <begin position="100"/>
        <end position="126"/>
    </location>
</feature>
<dbReference type="GO" id="GO:0005886">
    <property type="term" value="C:plasma membrane"/>
    <property type="evidence" value="ECO:0007669"/>
    <property type="project" value="UniProtKB-SubCell"/>
</dbReference>
<comment type="subunit">
    <text evidence="8 9">F-type ATPases have 2 components, CF(1) - the catalytic core - and CF(0) - the membrane proton channel. CF(1) has five subunits: alpha(3), beta(3), gamma(1), delta(1), epsilon(1). CF(0) has three main subunits: a, b and c.</text>
</comment>
<dbReference type="Pfam" id="PF02823">
    <property type="entry name" value="ATP-synt_DE_N"/>
    <property type="match status" value="1"/>
</dbReference>
<dbReference type="PANTHER" id="PTHR13822">
    <property type="entry name" value="ATP SYNTHASE DELTA/EPSILON CHAIN"/>
    <property type="match status" value="1"/>
</dbReference>
<evidence type="ECO:0000256" key="8">
    <source>
        <dbReference type="HAMAP-Rule" id="MF_00530"/>
    </source>
</evidence>
<reference evidence="13 17" key="2">
    <citation type="submission" date="2015-02" db="EMBL/GenBank/DDBJ databases">
        <title>Physiological reanalysis, assessment of diazotrophy, and genome sequences of multiple isolates of Streptomyces thermoautotrophicus.</title>
        <authorList>
            <person name="MacKellar D.C."/>
            <person name="Lieber L."/>
            <person name="Norman J."/>
            <person name="Bolger A."/>
            <person name="Tobin C."/>
            <person name="Murray J.W."/>
            <person name="Prell J."/>
        </authorList>
    </citation>
    <scope>NUCLEOTIDE SEQUENCE [LARGE SCALE GENOMIC DNA]</scope>
    <source>
        <strain evidence="13 17">UBT1</strain>
    </source>
</reference>
<feature type="domain" description="ATP synthase F1 complex delta/epsilon subunit N-terminal" evidence="11">
    <location>
        <begin position="4"/>
        <end position="81"/>
    </location>
</feature>
<evidence type="ECO:0000313" key="15">
    <source>
        <dbReference type="Proteomes" id="UP000070188"/>
    </source>
</evidence>
<evidence type="ECO:0000256" key="10">
    <source>
        <dbReference type="SAM" id="MobiDB-lite"/>
    </source>
</evidence>
<dbReference type="GO" id="GO:0016787">
    <property type="term" value="F:hydrolase activity"/>
    <property type="evidence" value="ECO:0007669"/>
    <property type="project" value="UniProtKB-KW"/>
</dbReference>
<evidence type="ECO:0000259" key="11">
    <source>
        <dbReference type="Pfam" id="PF02823"/>
    </source>
</evidence>
<dbReference type="InterPro" id="IPR001469">
    <property type="entry name" value="ATP_synth_F1_dsu/esu"/>
</dbReference>
<accession>A0A132MP06</accession>
<keyword evidence="3 8" id="KW-0813">Transport</keyword>
<dbReference type="Proteomes" id="UP000070188">
    <property type="component" value="Unassembled WGS sequence"/>
</dbReference>
<gene>
    <name evidence="8" type="primary">atpC</name>
    <name evidence="12" type="ORF">LI90_1159</name>
    <name evidence="13" type="ORF">TH66_09050</name>
    <name evidence="14" type="ORF">TR74_20740</name>
</gene>
<evidence type="ECO:0000313" key="14">
    <source>
        <dbReference type="EMBL" id="KWX06827.1"/>
    </source>
</evidence>
<dbReference type="STRING" id="1469144.LI90_1159"/>
<evidence type="ECO:0000256" key="2">
    <source>
        <dbReference type="ARBA" id="ARBA00005712"/>
    </source>
</evidence>
<keyword evidence="7 8" id="KW-0066">ATP synthesis</keyword>
<proteinExistence type="inferred from homology"/>
<keyword evidence="15" id="KW-1185">Reference proteome</keyword>
<dbReference type="Proteomes" id="UP000070659">
    <property type="component" value="Unassembled WGS sequence"/>
</dbReference>
<evidence type="ECO:0000256" key="7">
    <source>
        <dbReference type="ARBA" id="ARBA00023310"/>
    </source>
</evidence>
<keyword evidence="8" id="KW-0375">Hydrogen ion transport</keyword>
<evidence type="ECO:0000256" key="6">
    <source>
        <dbReference type="ARBA" id="ARBA00023196"/>
    </source>
</evidence>
<dbReference type="PANTHER" id="PTHR13822:SF10">
    <property type="entry name" value="ATP SYNTHASE EPSILON CHAIN, CHLOROPLASTIC"/>
    <property type="match status" value="1"/>
</dbReference>
<comment type="caution">
    <text evidence="12">The sequence shown here is derived from an EMBL/GenBank/DDBJ whole genome shotgun (WGS) entry which is preliminary data.</text>
</comment>
<evidence type="ECO:0000256" key="5">
    <source>
        <dbReference type="ARBA" id="ARBA00023136"/>
    </source>
</evidence>
<evidence type="ECO:0000256" key="3">
    <source>
        <dbReference type="ARBA" id="ARBA00022448"/>
    </source>
</evidence>
<evidence type="ECO:0000256" key="9">
    <source>
        <dbReference type="RuleBase" id="RU003656"/>
    </source>
</evidence>